<dbReference type="PANTHER" id="PTHR33908:SF11">
    <property type="entry name" value="MEMBRANE PROTEIN"/>
    <property type="match status" value="1"/>
</dbReference>
<sequence>MHRRVTSPWTLRSPWLYVVGLALLACLGWVPFAGRTLSPDEGGMLIVAGQWAPGSSLYGDYWVDRPPVLVALFALADALGGAVALRVLGVLAVVASVALAGLIGRLAVPSSRGAPLLTAGAAAALVATPLFGGGAVNGELLGLPFLLGGTAALLRSRTATGWRSGFGWALLAGVAGACGAMVKQNLVDVFVLLAALVVLQWRPRRDESAMVTRTLAGAATGALAAVALAVWLAALRGTDPGALWDAVVSFRGEAAAKIVSSATETTTRRLLGMIGALVASGAPLLVAALALTARRPLRTVDGPGDLRWAALVVLGWDLLAAYLGGSYWLHYLTGLVPGIVLVAAAAAQRRPPRTRLLSTAYAVTALSSVVAILVVAVHPVERPEEPVIDYLSDKVRPGDTGMVAFGAANILQESGLRSPYPDLWSLPVRVRDPDLERLSELLAGPRRPTWLVLAGRTIGTWGVDAGTAQEQVETHYELVGSPGRFTVYHRKDHTP</sequence>
<dbReference type="GO" id="GO:0009103">
    <property type="term" value="P:lipopolysaccharide biosynthetic process"/>
    <property type="evidence" value="ECO:0007669"/>
    <property type="project" value="UniProtKB-ARBA"/>
</dbReference>
<keyword evidence="9" id="KW-1185">Reference proteome</keyword>
<proteinExistence type="predicted"/>
<name>A0A1G6IQF2_9ACTN</name>
<dbReference type="EMBL" id="FMZM01000001">
    <property type="protein sequence ID" value="SDC08663.1"/>
    <property type="molecule type" value="Genomic_DNA"/>
</dbReference>
<dbReference type="STRING" id="1045774.SAMN05421872_101252"/>
<keyword evidence="3" id="KW-0328">Glycosyltransferase</keyword>
<keyword evidence="4" id="KW-0808">Transferase</keyword>
<dbReference type="Proteomes" id="UP000199034">
    <property type="component" value="Unassembled WGS sequence"/>
</dbReference>
<evidence type="ECO:0008006" key="10">
    <source>
        <dbReference type="Google" id="ProtNLM"/>
    </source>
</evidence>
<dbReference type="RefSeq" id="WP_090849960.1">
    <property type="nucleotide sequence ID" value="NZ_FMZM01000001.1"/>
</dbReference>
<dbReference type="PANTHER" id="PTHR33908">
    <property type="entry name" value="MANNOSYLTRANSFERASE YKCB-RELATED"/>
    <property type="match status" value="1"/>
</dbReference>
<dbReference type="AlphaFoldDB" id="A0A1G6IQF2"/>
<accession>A0A1G6IQF2</accession>
<dbReference type="InterPro" id="IPR050297">
    <property type="entry name" value="LipidA_mod_glycosyltrf_83"/>
</dbReference>
<evidence type="ECO:0000256" key="5">
    <source>
        <dbReference type="ARBA" id="ARBA00022692"/>
    </source>
</evidence>
<evidence type="ECO:0000256" key="1">
    <source>
        <dbReference type="ARBA" id="ARBA00004651"/>
    </source>
</evidence>
<evidence type="ECO:0000256" key="7">
    <source>
        <dbReference type="ARBA" id="ARBA00023136"/>
    </source>
</evidence>
<dbReference type="PROSITE" id="PS51257">
    <property type="entry name" value="PROKAR_LIPOPROTEIN"/>
    <property type="match status" value="1"/>
</dbReference>
<gene>
    <name evidence="8" type="ORF">SAMN05421872_101252</name>
</gene>
<dbReference type="GO" id="GO:0016763">
    <property type="term" value="F:pentosyltransferase activity"/>
    <property type="evidence" value="ECO:0007669"/>
    <property type="project" value="TreeGrafter"/>
</dbReference>
<protein>
    <recommendedName>
        <fullName evidence="10">Dolichyl-phosphate-mannose-protein mannosyltransferase</fullName>
    </recommendedName>
</protein>
<keyword evidence="7" id="KW-0472">Membrane</keyword>
<evidence type="ECO:0000256" key="2">
    <source>
        <dbReference type="ARBA" id="ARBA00022475"/>
    </source>
</evidence>
<keyword evidence="5" id="KW-0812">Transmembrane</keyword>
<dbReference type="GO" id="GO:0005886">
    <property type="term" value="C:plasma membrane"/>
    <property type="evidence" value="ECO:0007669"/>
    <property type="project" value="UniProtKB-SubCell"/>
</dbReference>
<evidence type="ECO:0000313" key="8">
    <source>
        <dbReference type="EMBL" id="SDC08663.1"/>
    </source>
</evidence>
<evidence type="ECO:0000256" key="3">
    <source>
        <dbReference type="ARBA" id="ARBA00022676"/>
    </source>
</evidence>
<evidence type="ECO:0000256" key="6">
    <source>
        <dbReference type="ARBA" id="ARBA00022989"/>
    </source>
</evidence>
<keyword evidence="2" id="KW-1003">Cell membrane</keyword>
<keyword evidence="6" id="KW-1133">Transmembrane helix</keyword>
<evidence type="ECO:0000256" key="4">
    <source>
        <dbReference type="ARBA" id="ARBA00022679"/>
    </source>
</evidence>
<evidence type="ECO:0000313" key="9">
    <source>
        <dbReference type="Proteomes" id="UP000199034"/>
    </source>
</evidence>
<comment type="subcellular location">
    <subcellularLocation>
        <location evidence="1">Cell membrane</location>
        <topology evidence="1">Multi-pass membrane protein</topology>
    </subcellularLocation>
</comment>
<dbReference type="OrthoDB" id="3778591at2"/>
<organism evidence="8 9">
    <name type="scientific">Nocardioides lianchengensis</name>
    <dbReference type="NCBI Taxonomy" id="1045774"/>
    <lineage>
        <taxon>Bacteria</taxon>
        <taxon>Bacillati</taxon>
        <taxon>Actinomycetota</taxon>
        <taxon>Actinomycetes</taxon>
        <taxon>Propionibacteriales</taxon>
        <taxon>Nocardioidaceae</taxon>
        <taxon>Nocardioides</taxon>
    </lineage>
</organism>
<reference evidence="8 9" key="1">
    <citation type="submission" date="2016-10" db="EMBL/GenBank/DDBJ databases">
        <authorList>
            <person name="de Groot N.N."/>
        </authorList>
    </citation>
    <scope>NUCLEOTIDE SEQUENCE [LARGE SCALE GENOMIC DNA]</scope>
    <source>
        <strain evidence="8 9">CGMCC 4.6858</strain>
    </source>
</reference>